<dbReference type="AlphaFoldDB" id="A0A1Q9EGC6"/>
<sequence>MLLLLMLATTLDDDANTRTMTSDYDDDDDDDDDDNHGDGEHVAIDNNHSDGDEGAQQREAELLQRLEKTWVSQSVRLAPPHVRLSQPPQERRMPPAVPFTARKSLVPDADSRVRQPHLQKSLVQESVKFERRTRQTEQDQNDEWTTGEDLPSANSRDRWAHRVGTGTQESLDSSLSRASGRRIHLERQPFPATGAYMGRCWRNAITAKLCIKKVSSRDDFQIIDLFARNRIIAAPEELHRDPYLYKPVLLSLRTWMYHDFFRQKKLVASADENGMVKFVLGLSCIDAPINSGQKSSVLFYMPMVMFTGFTKDSAAVASSLIALVALGVVGSMCNNAQLYSRARLYGLPLRVAHLAVLIIVFIGGVWDTMALFGFATTFLFIILDIVQGDLRMLSSYRFWCRYSVVRELPLRCFICRRHGAAHLEELTGHRQKLPSTVHGLSTWLSEYSYIIELCGTLCTLERISLKEWRQLMSENDGRRVRFVSMGLFDKKTPSMWNFCEDFEEPPPMIGNEVQRAREAQKDFASQLGPSWVGDQPESPGEKREGPGLLTPEVHRYPGETELVLKTSCL</sequence>
<feature type="transmembrane region" description="Helical" evidence="2">
    <location>
        <begin position="313"/>
        <end position="332"/>
    </location>
</feature>
<keyword evidence="3" id="KW-0732">Signal</keyword>
<evidence type="ECO:0000256" key="1">
    <source>
        <dbReference type="SAM" id="MobiDB-lite"/>
    </source>
</evidence>
<reference evidence="4 5" key="1">
    <citation type="submission" date="2016-02" db="EMBL/GenBank/DDBJ databases">
        <title>Genome analysis of coral dinoflagellate symbionts highlights evolutionary adaptations to a symbiotic lifestyle.</title>
        <authorList>
            <person name="Aranda M."/>
            <person name="Li Y."/>
            <person name="Liew Y.J."/>
            <person name="Baumgarten S."/>
            <person name="Simakov O."/>
            <person name="Wilson M."/>
            <person name="Piel J."/>
            <person name="Ashoor H."/>
            <person name="Bougouffa S."/>
            <person name="Bajic V.B."/>
            <person name="Ryu T."/>
            <person name="Ravasi T."/>
            <person name="Bayer T."/>
            <person name="Micklem G."/>
            <person name="Kim H."/>
            <person name="Bhak J."/>
            <person name="Lajeunesse T.C."/>
            <person name="Voolstra C.R."/>
        </authorList>
    </citation>
    <scope>NUCLEOTIDE SEQUENCE [LARGE SCALE GENOMIC DNA]</scope>
    <source>
        <strain evidence="4 5">CCMP2467</strain>
    </source>
</reference>
<accession>A0A1Q9EGC6</accession>
<feature type="compositionally biased region" description="Acidic residues" evidence="1">
    <location>
        <begin position="23"/>
        <end position="35"/>
    </location>
</feature>
<feature type="signal peptide" evidence="3">
    <location>
        <begin position="1"/>
        <end position="17"/>
    </location>
</feature>
<name>A0A1Q9EGC6_SYMMI</name>
<evidence type="ECO:0000313" key="5">
    <source>
        <dbReference type="Proteomes" id="UP000186817"/>
    </source>
</evidence>
<organism evidence="4 5">
    <name type="scientific">Symbiodinium microadriaticum</name>
    <name type="common">Dinoflagellate</name>
    <name type="synonym">Zooxanthella microadriatica</name>
    <dbReference type="NCBI Taxonomy" id="2951"/>
    <lineage>
        <taxon>Eukaryota</taxon>
        <taxon>Sar</taxon>
        <taxon>Alveolata</taxon>
        <taxon>Dinophyceae</taxon>
        <taxon>Suessiales</taxon>
        <taxon>Symbiodiniaceae</taxon>
        <taxon>Symbiodinium</taxon>
    </lineage>
</organism>
<comment type="caution">
    <text evidence="4">The sequence shown here is derived from an EMBL/GenBank/DDBJ whole genome shotgun (WGS) entry which is preliminary data.</text>
</comment>
<feature type="transmembrane region" description="Helical" evidence="2">
    <location>
        <begin position="344"/>
        <end position="363"/>
    </location>
</feature>
<feature type="compositionally biased region" description="Basic and acidic residues" evidence="1">
    <location>
        <begin position="36"/>
        <end position="56"/>
    </location>
</feature>
<dbReference type="Proteomes" id="UP000186817">
    <property type="component" value="Unassembled WGS sequence"/>
</dbReference>
<keyword evidence="2" id="KW-1133">Transmembrane helix</keyword>
<protein>
    <submittedName>
        <fullName evidence="4">Uncharacterized protein</fullName>
    </submittedName>
</protein>
<feature type="region of interest" description="Disordered" evidence="1">
    <location>
        <begin position="526"/>
        <end position="553"/>
    </location>
</feature>
<dbReference type="EMBL" id="LSRX01000159">
    <property type="protein sequence ID" value="OLQ06480.1"/>
    <property type="molecule type" value="Genomic_DNA"/>
</dbReference>
<dbReference type="OrthoDB" id="411594at2759"/>
<feature type="region of interest" description="Disordered" evidence="1">
    <location>
        <begin position="16"/>
        <end position="56"/>
    </location>
</feature>
<evidence type="ECO:0000313" key="4">
    <source>
        <dbReference type="EMBL" id="OLQ06480.1"/>
    </source>
</evidence>
<evidence type="ECO:0000256" key="2">
    <source>
        <dbReference type="SAM" id="Phobius"/>
    </source>
</evidence>
<evidence type="ECO:0000256" key="3">
    <source>
        <dbReference type="SAM" id="SignalP"/>
    </source>
</evidence>
<keyword evidence="5" id="KW-1185">Reference proteome</keyword>
<keyword evidence="2" id="KW-0812">Transmembrane</keyword>
<proteinExistence type="predicted"/>
<feature type="region of interest" description="Disordered" evidence="1">
    <location>
        <begin position="129"/>
        <end position="157"/>
    </location>
</feature>
<gene>
    <name evidence="4" type="ORF">AK812_SmicGene10223</name>
</gene>
<feature type="chain" id="PRO_5012909484" evidence="3">
    <location>
        <begin position="18"/>
        <end position="569"/>
    </location>
</feature>
<keyword evidence="2" id="KW-0472">Membrane</keyword>